<evidence type="ECO:0000256" key="2">
    <source>
        <dbReference type="ARBA" id="ARBA00022771"/>
    </source>
</evidence>
<evidence type="ECO:0000313" key="6">
    <source>
        <dbReference type="Proteomes" id="UP000694864"/>
    </source>
</evidence>
<keyword evidence="2 4" id="KW-0863">Zinc-finger</keyword>
<dbReference type="PROSITE" id="PS50089">
    <property type="entry name" value="ZF_RING_2"/>
    <property type="match status" value="1"/>
</dbReference>
<keyword evidence="3" id="KW-0862">Zinc</keyword>
<sequence>MNTESIKLEVNLAVTSQDPSLGLLSTVKITVKRGYFEEFIIEKNDDDDGDHHSIKSVGSYRISPPGPDSKFILKLRTFEPKDVYRTLHSQLHDRLLSEYIADEILVQALRQRSKSSNLSLPQQPLFMKGTVKLTQKVYNVVHRNSALSLSATDLTTCAICLEDLDLSRTEDYCHLPNCSHCYHEECLNKWVDRSNGTCPLCREQFDKQRETEPN</sequence>
<organism evidence="6 7">
    <name type="scientific">Camelina sativa</name>
    <name type="common">False flax</name>
    <name type="synonym">Myagrum sativum</name>
    <dbReference type="NCBI Taxonomy" id="90675"/>
    <lineage>
        <taxon>Eukaryota</taxon>
        <taxon>Viridiplantae</taxon>
        <taxon>Streptophyta</taxon>
        <taxon>Embryophyta</taxon>
        <taxon>Tracheophyta</taxon>
        <taxon>Spermatophyta</taxon>
        <taxon>Magnoliopsida</taxon>
        <taxon>eudicotyledons</taxon>
        <taxon>Gunneridae</taxon>
        <taxon>Pentapetalae</taxon>
        <taxon>rosids</taxon>
        <taxon>malvids</taxon>
        <taxon>Brassicales</taxon>
        <taxon>Brassicaceae</taxon>
        <taxon>Camelineae</taxon>
        <taxon>Camelina</taxon>
    </lineage>
</organism>
<dbReference type="Proteomes" id="UP000694864">
    <property type="component" value="Chromosome 11"/>
</dbReference>
<dbReference type="InterPro" id="IPR001841">
    <property type="entry name" value="Znf_RING"/>
</dbReference>
<dbReference type="InterPro" id="IPR013083">
    <property type="entry name" value="Znf_RING/FYVE/PHD"/>
</dbReference>
<gene>
    <name evidence="7" type="primary">LOC104728804</name>
</gene>
<dbReference type="Pfam" id="PF13639">
    <property type="entry name" value="zf-RING_2"/>
    <property type="match status" value="1"/>
</dbReference>
<evidence type="ECO:0000313" key="7">
    <source>
        <dbReference type="RefSeq" id="XP_010446036.1"/>
    </source>
</evidence>
<dbReference type="GeneID" id="104728804"/>
<reference evidence="7" key="2">
    <citation type="submission" date="2025-08" db="UniProtKB">
        <authorList>
            <consortium name="RefSeq"/>
        </authorList>
    </citation>
    <scope>IDENTIFICATION</scope>
    <source>
        <tissue evidence="7">Leaf</tissue>
    </source>
</reference>
<accession>A0ABM0UTD8</accession>
<evidence type="ECO:0000259" key="5">
    <source>
        <dbReference type="PROSITE" id="PS50089"/>
    </source>
</evidence>
<keyword evidence="6" id="KW-1185">Reference proteome</keyword>
<dbReference type="PANTHER" id="PTHR45969">
    <property type="entry name" value="RING ZINC FINGER PROTEIN-RELATED"/>
    <property type="match status" value="1"/>
</dbReference>
<dbReference type="PANTHER" id="PTHR45969:SF69">
    <property type="entry name" value="FINGER DOMAIN PROTEIN, PUTATIVE (AFU_ORTHOLOGUE AFUA_3G12190)-RELATED"/>
    <property type="match status" value="1"/>
</dbReference>
<dbReference type="RefSeq" id="XP_010446036.1">
    <property type="nucleotide sequence ID" value="XM_010447734.2"/>
</dbReference>
<feature type="domain" description="RING-type" evidence="5">
    <location>
        <begin position="157"/>
        <end position="202"/>
    </location>
</feature>
<dbReference type="Gene3D" id="3.30.40.10">
    <property type="entry name" value="Zinc/RING finger domain, C3HC4 (zinc finger)"/>
    <property type="match status" value="1"/>
</dbReference>
<dbReference type="CDD" id="cd16448">
    <property type="entry name" value="RING-H2"/>
    <property type="match status" value="1"/>
</dbReference>
<proteinExistence type="predicted"/>
<evidence type="ECO:0000256" key="3">
    <source>
        <dbReference type="ARBA" id="ARBA00022833"/>
    </source>
</evidence>
<reference evidence="6" key="1">
    <citation type="journal article" date="2014" name="Nat. Commun.">
        <title>The emerging biofuel crop Camelina sativa retains a highly undifferentiated hexaploid genome structure.</title>
        <authorList>
            <person name="Kagale S."/>
            <person name="Koh C."/>
            <person name="Nixon J."/>
            <person name="Bollina V."/>
            <person name="Clarke W.E."/>
            <person name="Tuteja R."/>
            <person name="Spillane C."/>
            <person name="Robinson S.J."/>
            <person name="Links M.G."/>
            <person name="Clarke C."/>
            <person name="Higgins E.E."/>
            <person name="Huebert T."/>
            <person name="Sharpe A.G."/>
            <person name="Parkin I.A."/>
        </authorList>
    </citation>
    <scope>NUCLEOTIDE SEQUENCE [LARGE SCALE GENOMIC DNA]</scope>
    <source>
        <strain evidence="6">cv. DH55</strain>
    </source>
</reference>
<keyword evidence="1" id="KW-0479">Metal-binding</keyword>
<name>A0ABM0UTD8_CAMSA</name>
<protein>
    <submittedName>
        <fullName evidence="7">NEP1-interacting protein 2-like</fullName>
    </submittedName>
</protein>
<dbReference type="SUPFAM" id="SSF57850">
    <property type="entry name" value="RING/U-box"/>
    <property type="match status" value="1"/>
</dbReference>
<dbReference type="SMART" id="SM00184">
    <property type="entry name" value="RING"/>
    <property type="match status" value="1"/>
</dbReference>
<evidence type="ECO:0000256" key="1">
    <source>
        <dbReference type="ARBA" id="ARBA00022723"/>
    </source>
</evidence>
<evidence type="ECO:0000256" key="4">
    <source>
        <dbReference type="PROSITE-ProRule" id="PRU00175"/>
    </source>
</evidence>